<proteinExistence type="predicted"/>
<protein>
    <submittedName>
        <fullName evidence="1">Uncharacterized protein</fullName>
    </submittedName>
</protein>
<evidence type="ECO:0000313" key="1">
    <source>
        <dbReference type="EMBL" id="MBE0358099.1"/>
    </source>
</evidence>
<evidence type="ECO:0000313" key="2">
    <source>
        <dbReference type="Proteomes" id="UP000648482"/>
    </source>
</evidence>
<dbReference type="Proteomes" id="UP000648482">
    <property type="component" value="Unassembled WGS sequence"/>
</dbReference>
<sequence length="187" mass="20757">MTVPLNLILTFSLLGVLDINTPAVEANLYSRESGKIIGLYAKEKEYVYEGDLLIHYSHYGLKQSIISSASGLIVYTNGLGVGDSFSKGDLLFKIKSPKVYGALKLSKSYIDNIDAPADEQVLSSGTLLCSENLDFPLKVIQVEKKSILISIELGINTKFENFGIKSQQFYNCDRKMAWKNETKDSIE</sequence>
<keyword evidence="2" id="KW-1185">Reference proteome</keyword>
<comment type="caution">
    <text evidence="1">The sequence shown here is derived from an EMBL/GenBank/DDBJ whole genome shotgun (WGS) entry which is preliminary data.</text>
</comment>
<dbReference type="RefSeq" id="WP_193154703.1">
    <property type="nucleotide sequence ID" value="NZ_AQGU01000020.1"/>
</dbReference>
<gene>
    <name evidence="1" type="ORF">PALI_a3820</name>
</gene>
<organism evidence="1 2">
    <name type="scientific">Pseudoalteromonas aliena SW19</name>
    <dbReference type="NCBI Taxonomy" id="1314866"/>
    <lineage>
        <taxon>Bacteria</taxon>
        <taxon>Pseudomonadati</taxon>
        <taxon>Pseudomonadota</taxon>
        <taxon>Gammaproteobacteria</taxon>
        <taxon>Alteromonadales</taxon>
        <taxon>Pseudoalteromonadaceae</taxon>
        <taxon>Pseudoalteromonas</taxon>
    </lineage>
</organism>
<accession>A0ABR9DUR3</accession>
<name>A0ABR9DUR3_9GAMM</name>
<reference evidence="1 2" key="1">
    <citation type="submission" date="2015-06" db="EMBL/GenBank/DDBJ databases">
        <title>Genome sequence of Pseudoalteromonas aliena.</title>
        <authorList>
            <person name="Xie B.-B."/>
            <person name="Rong J.-C."/>
            <person name="Qin Q.-L."/>
            <person name="Zhang Y.-Z."/>
        </authorList>
    </citation>
    <scope>NUCLEOTIDE SEQUENCE [LARGE SCALE GENOMIC DNA]</scope>
    <source>
        <strain evidence="1 2">SW19</strain>
    </source>
</reference>
<dbReference type="EMBL" id="AQGU01000020">
    <property type="protein sequence ID" value="MBE0358099.1"/>
    <property type="molecule type" value="Genomic_DNA"/>
</dbReference>